<proteinExistence type="predicted"/>
<dbReference type="Proteomes" id="UP001165121">
    <property type="component" value="Unassembled WGS sequence"/>
</dbReference>
<comment type="caution">
    <text evidence="3">The sequence shown here is derived from an EMBL/GenBank/DDBJ whole genome shotgun (WGS) entry which is preliminary data.</text>
</comment>
<sequence>MGNQVLLNPKNLLIAAVSTVGSTKLHPRFIVPFTVIGVHGHAYTLDLSSAMATHPTFYVGLLKPYHPVAAIDPSGSAPPSNDEVHSPSLPAVPPPQEPGPGRIAQQDPLGGARRGPPRCRHAGRASESSRDARIRSAAPPRRSLHIATVGNTPDPVLDQGG</sequence>
<dbReference type="EMBL" id="BSXT01001198">
    <property type="protein sequence ID" value="GMF39899.1"/>
    <property type="molecule type" value="Genomic_DNA"/>
</dbReference>
<evidence type="ECO:0000256" key="1">
    <source>
        <dbReference type="SAM" id="MobiDB-lite"/>
    </source>
</evidence>
<accession>A0A9W6XJQ7</accession>
<organism evidence="3 4">
    <name type="scientific">Phytophthora fragariaefolia</name>
    <dbReference type="NCBI Taxonomy" id="1490495"/>
    <lineage>
        <taxon>Eukaryota</taxon>
        <taxon>Sar</taxon>
        <taxon>Stramenopiles</taxon>
        <taxon>Oomycota</taxon>
        <taxon>Peronosporomycetes</taxon>
        <taxon>Peronosporales</taxon>
        <taxon>Peronosporaceae</taxon>
        <taxon>Phytophthora</taxon>
    </lineage>
</organism>
<feature type="domain" description="Tf2-1-like SH3-like" evidence="2">
    <location>
        <begin position="2"/>
        <end position="66"/>
    </location>
</feature>
<feature type="region of interest" description="Disordered" evidence="1">
    <location>
        <begin position="69"/>
        <end position="161"/>
    </location>
</feature>
<evidence type="ECO:0000259" key="2">
    <source>
        <dbReference type="Pfam" id="PF24626"/>
    </source>
</evidence>
<reference evidence="3" key="1">
    <citation type="submission" date="2023-04" db="EMBL/GenBank/DDBJ databases">
        <title>Phytophthora fragariaefolia NBRC 109709.</title>
        <authorList>
            <person name="Ichikawa N."/>
            <person name="Sato H."/>
            <person name="Tonouchi N."/>
        </authorList>
    </citation>
    <scope>NUCLEOTIDE SEQUENCE</scope>
    <source>
        <strain evidence="3">NBRC 109709</strain>
    </source>
</reference>
<evidence type="ECO:0000313" key="3">
    <source>
        <dbReference type="EMBL" id="GMF39899.1"/>
    </source>
</evidence>
<evidence type="ECO:0000313" key="4">
    <source>
        <dbReference type="Proteomes" id="UP001165121"/>
    </source>
</evidence>
<dbReference type="InterPro" id="IPR056924">
    <property type="entry name" value="SH3_Tf2-1"/>
</dbReference>
<keyword evidence="4" id="KW-1185">Reference proteome</keyword>
<name>A0A9W6XJQ7_9STRA</name>
<protein>
    <submittedName>
        <fullName evidence="3">Unnamed protein product</fullName>
    </submittedName>
</protein>
<gene>
    <name evidence="3" type="ORF">Pfra01_001203900</name>
</gene>
<dbReference type="Pfam" id="PF24626">
    <property type="entry name" value="SH3_Tf2-1"/>
    <property type="match status" value="1"/>
</dbReference>
<dbReference type="AlphaFoldDB" id="A0A9W6XJQ7"/>